<evidence type="ECO:0000313" key="21">
    <source>
        <dbReference type="EMBL" id="QMW23974.1"/>
    </source>
</evidence>
<comment type="similarity">
    <text evidence="3 19">Belongs to the reaction center PufL/M/PsbA/D family.</text>
</comment>
<evidence type="ECO:0000256" key="10">
    <source>
        <dbReference type="ARBA" id="ARBA00022723"/>
    </source>
</evidence>
<evidence type="ECO:0000256" key="17">
    <source>
        <dbReference type="ARBA" id="ARBA00023136"/>
    </source>
</evidence>
<dbReference type="InterPro" id="IPR000484">
    <property type="entry name" value="Photo_RC_L/M"/>
</dbReference>
<feature type="transmembrane region" description="Helical" evidence="20">
    <location>
        <begin position="173"/>
        <end position="196"/>
    </location>
</feature>
<keyword evidence="16" id="KW-0408">Iron</keyword>
<keyword evidence="6" id="KW-0674">Reaction center</keyword>
<organism evidence="21 22">
    <name type="scientific">Sandaracinobacteroides saxicola</name>
    <dbReference type="NCBI Taxonomy" id="2759707"/>
    <lineage>
        <taxon>Bacteria</taxon>
        <taxon>Pseudomonadati</taxon>
        <taxon>Pseudomonadota</taxon>
        <taxon>Alphaproteobacteria</taxon>
        <taxon>Sphingomonadales</taxon>
        <taxon>Sphingosinicellaceae</taxon>
        <taxon>Sandaracinobacteroides</taxon>
    </lineage>
</organism>
<proteinExistence type="inferred from homology"/>
<dbReference type="PRINTS" id="PR00256">
    <property type="entry name" value="REACTNCENTRE"/>
</dbReference>
<dbReference type="PROSITE" id="PS00244">
    <property type="entry name" value="REACTION_CENTER"/>
    <property type="match status" value="1"/>
</dbReference>
<keyword evidence="7" id="KW-0148">Chlorophyll</keyword>
<evidence type="ECO:0000256" key="8">
    <source>
        <dbReference type="ARBA" id="ARBA00022531"/>
    </source>
</evidence>
<evidence type="ECO:0000256" key="16">
    <source>
        <dbReference type="ARBA" id="ARBA00023004"/>
    </source>
</evidence>
<evidence type="ECO:0000256" key="20">
    <source>
        <dbReference type="SAM" id="Phobius"/>
    </source>
</evidence>
<evidence type="ECO:0000313" key="22">
    <source>
        <dbReference type="Proteomes" id="UP000515292"/>
    </source>
</evidence>
<evidence type="ECO:0000256" key="7">
    <source>
        <dbReference type="ARBA" id="ARBA00022494"/>
    </source>
</evidence>
<keyword evidence="10" id="KW-0479">Metal-binding</keyword>
<feature type="transmembrane region" description="Helical" evidence="20">
    <location>
        <begin position="115"/>
        <end position="139"/>
    </location>
</feature>
<dbReference type="GO" id="GO:0009772">
    <property type="term" value="P:photosynthetic electron transport in photosystem II"/>
    <property type="evidence" value="ECO:0007669"/>
    <property type="project" value="InterPro"/>
</dbReference>
<evidence type="ECO:0000256" key="11">
    <source>
        <dbReference type="ARBA" id="ARBA00022842"/>
    </source>
</evidence>
<feature type="transmembrane region" description="Helical" evidence="20">
    <location>
        <begin position="233"/>
        <end position="256"/>
    </location>
</feature>
<dbReference type="KEGG" id="sand:H3309_05775"/>
<keyword evidence="9 20" id="KW-0812">Transmembrane</keyword>
<dbReference type="EMBL" id="CP059851">
    <property type="protein sequence ID" value="QMW23974.1"/>
    <property type="molecule type" value="Genomic_DNA"/>
</dbReference>
<keyword evidence="22" id="KW-1185">Reference proteome</keyword>
<keyword evidence="8" id="KW-0602">Photosynthesis</keyword>
<dbReference type="GO" id="GO:0030077">
    <property type="term" value="C:plasma membrane light-harvesting complex"/>
    <property type="evidence" value="ECO:0007669"/>
    <property type="project" value="InterPro"/>
</dbReference>
<sequence>MALLSFERKYRVRGGTLIGGDLFDYWVGPFYVGFFGITTAFFAALGTALILYGAAIGPTWNPWLISIAPPDISYGLALAPLREGGLWQIITICAIGAFGSWALREVEICRKLGIGYHVPIAFGVAIFAYVTLVVIRPLLLGAWGFGFPYGIFSHLDWVSNTGYQYLHFHYNPAHMLAVSFFFTTTLALALHGSLILSSVNPAKGETVKSPEYEDTFFRDLVGYSVGELGIHRLGLFLALNAGFWSAVCIVISGPFWTRGWPEWWTWWLNLPIWS</sequence>
<dbReference type="SUPFAM" id="SSF81483">
    <property type="entry name" value="Bacterial photosystem II reaction centre, L and M subunits"/>
    <property type="match status" value="1"/>
</dbReference>
<keyword evidence="17 20" id="KW-0472">Membrane</keyword>
<reference evidence="21 22" key="1">
    <citation type="submission" date="2020-07" db="EMBL/GenBank/DDBJ databases">
        <title>Complete genome sequence for Sandaracinobacter sp. M6.</title>
        <authorList>
            <person name="Tang Y."/>
            <person name="Liu Q."/>
            <person name="Guo Z."/>
            <person name="Lei P."/>
            <person name="Huang B."/>
        </authorList>
    </citation>
    <scope>NUCLEOTIDE SEQUENCE [LARGE SCALE GENOMIC DNA]</scope>
    <source>
        <strain evidence="21 22">M6</strain>
    </source>
</reference>
<feature type="transmembrane region" description="Helical" evidence="20">
    <location>
        <begin position="85"/>
        <end position="103"/>
    </location>
</feature>
<evidence type="ECO:0000256" key="5">
    <source>
        <dbReference type="ARBA" id="ARBA00022448"/>
    </source>
</evidence>
<evidence type="ECO:0000256" key="1">
    <source>
        <dbReference type="ARBA" id="ARBA00002611"/>
    </source>
</evidence>
<keyword evidence="15" id="KW-0157">Chromophore</keyword>
<evidence type="ECO:0000256" key="9">
    <source>
        <dbReference type="ARBA" id="ARBA00022692"/>
    </source>
</evidence>
<dbReference type="InterPro" id="IPR055265">
    <property type="entry name" value="Photo_RC_L/M_CS"/>
</dbReference>
<comment type="function">
    <text evidence="1">The reaction center is a membrane-bound complex that mediates the initial photochemical event in the electron transfer process of photosynthesis.</text>
</comment>
<dbReference type="GO" id="GO:0012505">
    <property type="term" value="C:endomembrane system"/>
    <property type="evidence" value="ECO:0007669"/>
    <property type="project" value="UniProtKB-SubCell"/>
</dbReference>
<name>A0A7G5IKT2_9SPHN</name>
<keyword evidence="11" id="KW-0460">Magnesium</keyword>
<dbReference type="NCBIfam" id="TIGR01157">
    <property type="entry name" value="pufL"/>
    <property type="match status" value="1"/>
</dbReference>
<gene>
    <name evidence="21" type="ORF">H3309_05775</name>
</gene>
<protein>
    <recommendedName>
        <fullName evidence="4">Reaction center protein L chain</fullName>
    </recommendedName>
    <alternativeName>
        <fullName evidence="18">Photosynthetic reaction center L subunit</fullName>
    </alternativeName>
</protein>
<dbReference type="GO" id="GO:0042314">
    <property type="term" value="F:bacteriochlorophyll binding"/>
    <property type="evidence" value="ECO:0007669"/>
    <property type="project" value="UniProtKB-KW"/>
</dbReference>
<dbReference type="Gene3D" id="1.20.85.10">
    <property type="entry name" value="Photosystem II protein D1-like"/>
    <property type="match status" value="2"/>
</dbReference>
<dbReference type="CDD" id="cd09290">
    <property type="entry name" value="Photo-RC_L"/>
    <property type="match status" value="1"/>
</dbReference>
<dbReference type="AlphaFoldDB" id="A0A7G5IKT2"/>
<dbReference type="GO" id="GO:0046872">
    <property type="term" value="F:metal ion binding"/>
    <property type="evidence" value="ECO:0007669"/>
    <property type="project" value="UniProtKB-KW"/>
</dbReference>
<keyword evidence="12" id="KW-0076">Bacteriochlorophyll</keyword>
<evidence type="ECO:0000256" key="14">
    <source>
        <dbReference type="ARBA" id="ARBA00022989"/>
    </source>
</evidence>
<evidence type="ECO:0000256" key="15">
    <source>
        <dbReference type="ARBA" id="ARBA00022991"/>
    </source>
</evidence>
<evidence type="ECO:0000256" key="4">
    <source>
        <dbReference type="ARBA" id="ARBA00021599"/>
    </source>
</evidence>
<keyword evidence="14 20" id="KW-1133">Transmembrane helix</keyword>
<evidence type="ECO:0000256" key="2">
    <source>
        <dbReference type="ARBA" id="ARBA00004127"/>
    </source>
</evidence>
<evidence type="ECO:0000256" key="19">
    <source>
        <dbReference type="RuleBase" id="RU004331"/>
    </source>
</evidence>
<evidence type="ECO:0000256" key="13">
    <source>
        <dbReference type="ARBA" id="ARBA00022982"/>
    </source>
</evidence>
<dbReference type="InterPro" id="IPR005871">
    <property type="entry name" value="Photo_RC_L"/>
</dbReference>
<keyword evidence="13" id="KW-0249">Electron transport</keyword>
<dbReference type="InterPro" id="IPR036854">
    <property type="entry name" value="Photo_II_D1/D2_sf"/>
</dbReference>
<comment type="subcellular location">
    <subcellularLocation>
        <location evidence="2">Endomembrane system</location>
        <topology evidence="2">Multi-pass membrane protein</topology>
    </subcellularLocation>
</comment>
<keyword evidence="5" id="KW-0813">Transport</keyword>
<evidence type="ECO:0000256" key="12">
    <source>
        <dbReference type="ARBA" id="ARBA00022956"/>
    </source>
</evidence>
<feature type="transmembrane region" description="Helical" evidence="20">
    <location>
        <begin position="30"/>
        <end position="53"/>
    </location>
</feature>
<evidence type="ECO:0000256" key="6">
    <source>
        <dbReference type="ARBA" id="ARBA00022469"/>
    </source>
</evidence>
<accession>A0A7G5IKT2</accession>
<dbReference type="Pfam" id="PF00124">
    <property type="entry name" value="Photo_RC"/>
    <property type="match status" value="1"/>
</dbReference>
<dbReference type="Proteomes" id="UP000515292">
    <property type="component" value="Chromosome"/>
</dbReference>
<dbReference type="RefSeq" id="WP_182297797.1">
    <property type="nucleotide sequence ID" value="NZ_CP059851.1"/>
</dbReference>
<evidence type="ECO:0000256" key="18">
    <source>
        <dbReference type="ARBA" id="ARBA00033393"/>
    </source>
</evidence>
<evidence type="ECO:0000256" key="3">
    <source>
        <dbReference type="ARBA" id="ARBA00008204"/>
    </source>
</evidence>